<dbReference type="InterPro" id="IPR001650">
    <property type="entry name" value="Helicase_C-like"/>
</dbReference>
<evidence type="ECO:0000259" key="8">
    <source>
        <dbReference type="PROSITE" id="PS51192"/>
    </source>
</evidence>
<dbReference type="SMART" id="SM00487">
    <property type="entry name" value="DEXDc"/>
    <property type="match status" value="1"/>
</dbReference>
<keyword evidence="4 10" id="KW-0347">Helicase</keyword>
<dbReference type="InterPro" id="IPR027417">
    <property type="entry name" value="P-loop_NTPase"/>
</dbReference>
<dbReference type="GO" id="GO:0006281">
    <property type="term" value="P:DNA repair"/>
    <property type="evidence" value="ECO:0007669"/>
    <property type="project" value="UniProtKB-KW"/>
</dbReference>
<keyword evidence="1" id="KW-0547">Nucleotide-binding</keyword>
<evidence type="ECO:0000256" key="6">
    <source>
        <dbReference type="ARBA" id="ARBA00023125"/>
    </source>
</evidence>
<dbReference type="InterPro" id="IPR047112">
    <property type="entry name" value="RecG/Mfd"/>
</dbReference>
<dbReference type="Pfam" id="PF00270">
    <property type="entry name" value="DEAD"/>
    <property type="match status" value="1"/>
</dbReference>
<sequence>MRPPVLNPLFADAASLPGVGPALAKALARIDLTRVRDVALHLPLGWARWKRVARLGDAAEGERIIVALTVLAHQESAGRGPLRIRANDADGAPVTLAFFGGAGGYAAAKLPVGSRRVVAGKLERHEDRWQIVHPDRIAEDEAGTPPLEPVYALTAGVTNRRMAAAVAAALKRAPVLDEWVEPSMLARHGWPGWRAALETVHGVPDAAAARDRLAYDELLANQLAWALVRASRRRRRGRALQGDGQLTEALVAGLPWPLTGAQRRAGAEIAGDMAQRHAMLRLLQGDVGSGKTLVALIAMLTAVEAGAQAALLAPTDLLARQHRAVLEKMLGDLPVRLGFLSGREKGRAREATLAALAAGEIDILVGTHAIFQQGVAYRDLGLAVVDEQHKFGVAQRLMLAEKAEVPPHLLVMTATPIPRTLALTAFGEMDVSRLDERPPGRTPVVTRVMAMDRLEELLEGLGRHLAAGRQAYWVCPLVGDGDEDEAAATARAATLRARFGETVALVHGRLPGPEKDAAMARFAAGEAGVLVATTVIEVGVDVPNASLMVVEAAERFGLAQLHQLRGRVGRGAAQSSCVLLRGLTLTATAKARLKMMRETDDGFAIAEADLRLRGAGEMLGTRQSGEASFALADEEQVARLVGAARDDARLLLERDGGLEGVRGEAARVLLYLFEQDAAVSLLRSG</sequence>
<dbReference type="GO" id="GO:0016787">
    <property type="term" value="F:hydrolase activity"/>
    <property type="evidence" value="ECO:0007669"/>
    <property type="project" value="UniProtKB-KW"/>
</dbReference>
<dbReference type="Proteomes" id="UP000515292">
    <property type="component" value="Chromosome"/>
</dbReference>
<dbReference type="EMBL" id="CP059851">
    <property type="protein sequence ID" value="QMW21698.1"/>
    <property type="molecule type" value="Genomic_DNA"/>
</dbReference>
<evidence type="ECO:0000313" key="10">
    <source>
        <dbReference type="EMBL" id="QMW21698.1"/>
    </source>
</evidence>
<dbReference type="PANTHER" id="PTHR47964">
    <property type="entry name" value="ATP-DEPENDENT DNA HELICASE HOMOLOG RECG, CHLOROPLASTIC"/>
    <property type="match status" value="1"/>
</dbReference>
<gene>
    <name evidence="10" type="primary">recG</name>
    <name evidence="10" type="ORF">H3309_09740</name>
</gene>
<dbReference type="GO" id="GO:0005524">
    <property type="term" value="F:ATP binding"/>
    <property type="evidence" value="ECO:0007669"/>
    <property type="project" value="UniProtKB-KW"/>
</dbReference>
<dbReference type="SUPFAM" id="SSF50249">
    <property type="entry name" value="Nucleic acid-binding proteins"/>
    <property type="match status" value="1"/>
</dbReference>
<dbReference type="SMART" id="SM00490">
    <property type="entry name" value="HELICc"/>
    <property type="match status" value="1"/>
</dbReference>
<keyword evidence="7" id="KW-0234">DNA repair</keyword>
<evidence type="ECO:0000256" key="1">
    <source>
        <dbReference type="ARBA" id="ARBA00022741"/>
    </source>
</evidence>
<dbReference type="Pfam" id="PF00271">
    <property type="entry name" value="Helicase_C"/>
    <property type="match status" value="1"/>
</dbReference>
<keyword evidence="3" id="KW-0378">Hydrolase</keyword>
<dbReference type="InterPro" id="IPR011545">
    <property type="entry name" value="DEAD/DEAH_box_helicase_dom"/>
</dbReference>
<evidence type="ECO:0000256" key="4">
    <source>
        <dbReference type="ARBA" id="ARBA00022806"/>
    </source>
</evidence>
<dbReference type="SUPFAM" id="SSF52540">
    <property type="entry name" value="P-loop containing nucleoside triphosphate hydrolases"/>
    <property type="match status" value="2"/>
</dbReference>
<evidence type="ECO:0000259" key="9">
    <source>
        <dbReference type="PROSITE" id="PS51194"/>
    </source>
</evidence>
<dbReference type="InterPro" id="IPR045562">
    <property type="entry name" value="RecG_dom3_C"/>
</dbReference>
<name>A0A7G5IEA6_9SPHN</name>
<protein>
    <submittedName>
        <fullName evidence="10">ATP-dependent DNA helicase RecG</fullName>
    </submittedName>
</protein>
<keyword evidence="11" id="KW-1185">Reference proteome</keyword>
<evidence type="ECO:0000256" key="2">
    <source>
        <dbReference type="ARBA" id="ARBA00022763"/>
    </source>
</evidence>
<dbReference type="RefSeq" id="WP_182294544.1">
    <property type="nucleotide sequence ID" value="NZ_CP059851.1"/>
</dbReference>
<evidence type="ECO:0000256" key="3">
    <source>
        <dbReference type="ARBA" id="ARBA00022801"/>
    </source>
</evidence>
<keyword evidence="2" id="KW-0227">DNA damage</keyword>
<organism evidence="10 11">
    <name type="scientific">Sandaracinobacteroides saxicola</name>
    <dbReference type="NCBI Taxonomy" id="2759707"/>
    <lineage>
        <taxon>Bacteria</taxon>
        <taxon>Pseudomonadati</taxon>
        <taxon>Pseudomonadota</taxon>
        <taxon>Alphaproteobacteria</taxon>
        <taxon>Sphingomonadales</taxon>
        <taxon>Sphingosinicellaceae</taxon>
        <taxon>Sandaracinobacteroides</taxon>
    </lineage>
</organism>
<dbReference type="InterPro" id="IPR014001">
    <property type="entry name" value="Helicase_ATP-bd"/>
</dbReference>
<dbReference type="Gene3D" id="3.40.50.300">
    <property type="entry name" value="P-loop containing nucleotide triphosphate hydrolases"/>
    <property type="match status" value="2"/>
</dbReference>
<dbReference type="KEGG" id="sand:H3309_09740"/>
<dbReference type="PROSITE" id="PS51192">
    <property type="entry name" value="HELICASE_ATP_BIND_1"/>
    <property type="match status" value="1"/>
</dbReference>
<dbReference type="Pfam" id="PF19833">
    <property type="entry name" value="RecG_dom3_C"/>
    <property type="match status" value="1"/>
</dbReference>
<evidence type="ECO:0000313" key="11">
    <source>
        <dbReference type="Proteomes" id="UP000515292"/>
    </source>
</evidence>
<proteinExistence type="predicted"/>
<dbReference type="GO" id="GO:0003677">
    <property type="term" value="F:DNA binding"/>
    <property type="evidence" value="ECO:0007669"/>
    <property type="project" value="UniProtKB-KW"/>
</dbReference>
<dbReference type="PANTHER" id="PTHR47964:SF1">
    <property type="entry name" value="ATP-DEPENDENT DNA HELICASE HOMOLOG RECG, CHLOROPLASTIC"/>
    <property type="match status" value="1"/>
</dbReference>
<evidence type="ECO:0000256" key="5">
    <source>
        <dbReference type="ARBA" id="ARBA00022840"/>
    </source>
</evidence>
<dbReference type="GO" id="GO:0003678">
    <property type="term" value="F:DNA helicase activity"/>
    <property type="evidence" value="ECO:0007669"/>
    <property type="project" value="TreeGrafter"/>
</dbReference>
<feature type="domain" description="Helicase C-terminal" evidence="9">
    <location>
        <begin position="453"/>
        <end position="611"/>
    </location>
</feature>
<feature type="domain" description="Helicase ATP-binding" evidence="8">
    <location>
        <begin position="272"/>
        <end position="434"/>
    </location>
</feature>
<dbReference type="CDD" id="cd17992">
    <property type="entry name" value="DEXHc_RecG"/>
    <property type="match status" value="1"/>
</dbReference>
<reference evidence="10 11" key="1">
    <citation type="submission" date="2020-07" db="EMBL/GenBank/DDBJ databases">
        <title>Complete genome sequence for Sandaracinobacter sp. M6.</title>
        <authorList>
            <person name="Tang Y."/>
            <person name="Liu Q."/>
            <person name="Guo Z."/>
            <person name="Lei P."/>
            <person name="Huang B."/>
        </authorList>
    </citation>
    <scope>NUCLEOTIDE SEQUENCE [LARGE SCALE GENOMIC DNA]</scope>
    <source>
        <strain evidence="10 11">M6</strain>
    </source>
</reference>
<keyword evidence="5" id="KW-0067">ATP-binding</keyword>
<accession>A0A7G5IEA6</accession>
<keyword evidence="6" id="KW-0238">DNA-binding</keyword>
<evidence type="ECO:0000256" key="7">
    <source>
        <dbReference type="ARBA" id="ARBA00023204"/>
    </source>
</evidence>
<dbReference type="AlphaFoldDB" id="A0A7G5IEA6"/>
<dbReference type="NCBIfam" id="NF008164">
    <property type="entry name" value="PRK10917.1-2"/>
    <property type="match status" value="1"/>
</dbReference>
<dbReference type="InterPro" id="IPR012340">
    <property type="entry name" value="NA-bd_OB-fold"/>
</dbReference>
<dbReference type="PROSITE" id="PS51194">
    <property type="entry name" value="HELICASE_CTER"/>
    <property type="match status" value="1"/>
</dbReference>